<comment type="subcellular location">
    <subcellularLocation>
        <location evidence="1 7">Cytoplasm</location>
    </subcellularLocation>
</comment>
<dbReference type="CDD" id="cd18084">
    <property type="entry name" value="RsmE-like"/>
    <property type="match status" value="1"/>
</dbReference>
<dbReference type="InterPro" id="IPR046887">
    <property type="entry name" value="RsmE_PUA-like"/>
</dbReference>
<keyword evidence="3 7" id="KW-0698">rRNA processing</keyword>
<dbReference type="PANTHER" id="PTHR30027:SF3">
    <property type="entry name" value="16S RRNA (URACIL(1498)-N(3))-METHYLTRANSFERASE"/>
    <property type="match status" value="1"/>
</dbReference>
<keyword evidence="6 7" id="KW-0949">S-adenosyl-L-methionine</keyword>
<dbReference type="Pfam" id="PF04452">
    <property type="entry name" value="Methyltrans_RNA"/>
    <property type="match status" value="1"/>
</dbReference>
<feature type="domain" description="Ribosomal RNA small subunit methyltransferase E methyltransferase" evidence="8">
    <location>
        <begin position="78"/>
        <end position="242"/>
    </location>
</feature>
<reference evidence="10" key="1">
    <citation type="submission" date="2020-09" db="EMBL/GenBank/DDBJ databases">
        <title>Desulfogranum mesoprofundum gen. nov., sp. nov., a novel mesophilic, sulfate-reducing chemolithoautotroph isolated from a deep-sea hydrothermal vent chimney in the Suiyo Seamount.</title>
        <authorList>
            <person name="Hashimoto Y."/>
            <person name="Nakagawa S."/>
        </authorList>
    </citation>
    <scope>NUCLEOTIDE SEQUENCE</scope>
    <source>
        <strain evidence="10">KT2</strain>
    </source>
</reference>
<name>A0A8D5JGK4_9BACT</name>
<evidence type="ECO:0000256" key="6">
    <source>
        <dbReference type="ARBA" id="ARBA00022691"/>
    </source>
</evidence>
<keyword evidence="11" id="KW-1185">Reference proteome</keyword>
<evidence type="ECO:0000256" key="5">
    <source>
        <dbReference type="ARBA" id="ARBA00022679"/>
    </source>
</evidence>
<accession>A0A8D5JGK4</accession>
<dbReference type="RefSeq" id="WP_228856405.1">
    <property type="nucleotide sequence ID" value="NZ_AP024086.1"/>
</dbReference>
<comment type="function">
    <text evidence="7">Specifically methylates the N3 position of the uracil ring of uridine 1498 (m3U1498) in 16S rRNA. Acts on the fully assembled 30S ribosomal subunit.</text>
</comment>
<dbReference type="Proteomes" id="UP000826725">
    <property type="component" value="Chromosome"/>
</dbReference>
<evidence type="ECO:0000313" key="11">
    <source>
        <dbReference type="Proteomes" id="UP000826725"/>
    </source>
</evidence>
<dbReference type="NCBIfam" id="NF008700">
    <property type="entry name" value="PRK11713.5-4"/>
    <property type="match status" value="1"/>
</dbReference>
<dbReference type="EMBL" id="AP024086">
    <property type="protein sequence ID" value="BCL60259.1"/>
    <property type="molecule type" value="Genomic_DNA"/>
</dbReference>
<dbReference type="InterPro" id="IPR046886">
    <property type="entry name" value="RsmE_MTase_dom"/>
</dbReference>
<dbReference type="NCBIfam" id="TIGR00046">
    <property type="entry name" value="RsmE family RNA methyltransferase"/>
    <property type="match status" value="1"/>
</dbReference>
<evidence type="ECO:0000313" key="10">
    <source>
        <dbReference type="EMBL" id="BCL60259.1"/>
    </source>
</evidence>
<evidence type="ECO:0000256" key="7">
    <source>
        <dbReference type="PIRNR" id="PIRNR015601"/>
    </source>
</evidence>
<dbReference type="PIRSF" id="PIRSF015601">
    <property type="entry name" value="MTase_slr0722"/>
    <property type="match status" value="1"/>
</dbReference>
<sequence length="253" mass="28333">MNIILASPEEITASRIRLSDHRAEHIVKVLRSGPGDIVRFGIINGGRGKAKILDLKRKFPFSVELQVEIFEDMDRASPIDLVLALPRPIMLKRVLSQVSAMGVGTIHLIQANRVEKSFWKSSIVSGEEFLPHLLHGLEQAVATRVPKVVVHRHFRPFIEDFFPNIREQYGSLLLAHPDGGSSLQEGFTEKITPERVLLAIGPEGGWVDFEVKKFLEQGFTPCSIGERILKVDTAVIALHSRISLLLEQLSIQR</sequence>
<evidence type="ECO:0000256" key="3">
    <source>
        <dbReference type="ARBA" id="ARBA00022552"/>
    </source>
</evidence>
<keyword evidence="4 7" id="KW-0489">Methyltransferase</keyword>
<evidence type="ECO:0000256" key="2">
    <source>
        <dbReference type="ARBA" id="ARBA00022490"/>
    </source>
</evidence>
<feature type="domain" description="Ribosomal RNA small subunit methyltransferase E PUA-like" evidence="9">
    <location>
        <begin position="18"/>
        <end position="59"/>
    </location>
</feature>
<dbReference type="KEGG" id="dbk:DGMP_09520"/>
<dbReference type="Pfam" id="PF20260">
    <property type="entry name" value="PUA_4"/>
    <property type="match status" value="1"/>
</dbReference>
<dbReference type="EC" id="2.1.1.193" evidence="7"/>
<keyword evidence="5 7" id="KW-0808">Transferase</keyword>
<dbReference type="GO" id="GO:0005737">
    <property type="term" value="C:cytoplasm"/>
    <property type="evidence" value="ECO:0007669"/>
    <property type="project" value="UniProtKB-SubCell"/>
</dbReference>
<evidence type="ECO:0000259" key="8">
    <source>
        <dbReference type="Pfam" id="PF04452"/>
    </source>
</evidence>
<organism evidence="10 11">
    <name type="scientific">Desulfomarina profundi</name>
    <dbReference type="NCBI Taxonomy" id="2772557"/>
    <lineage>
        <taxon>Bacteria</taxon>
        <taxon>Pseudomonadati</taxon>
        <taxon>Thermodesulfobacteriota</taxon>
        <taxon>Desulfobulbia</taxon>
        <taxon>Desulfobulbales</taxon>
        <taxon>Desulfobulbaceae</taxon>
        <taxon>Desulfomarina</taxon>
    </lineage>
</organism>
<dbReference type="PANTHER" id="PTHR30027">
    <property type="entry name" value="RIBOSOMAL RNA SMALL SUBUNIT METHYLTRANSFERASE E"/>
    <property type="match status" value="1"/>
</dbReference>
<gene>
    <name evidence="10" type="ORF">DGMP_09520</name>
</gene>
<dbReference type="InterPro" id="IPR006700">
    <property type="entry name" value="RsmE"/>
</dbReference>
<comment type="similarity">
    <text evidence="7">Belongs to the RNA methyltransferase RsmE family.</text>
</comment>
<keyword evidence="2 7" id="KW-0963">Cytoplasm</keyword>
<evidence type="ECO:0000256" key="1">
    <source>
        <dbReference type="ARBA" id="ARBA00004496"/>
    </source>
</evidence>
<proteinExistence type="inferred from homology"/>
<dbReference type="GO" id="GO:0070042">
    <property type="term" value="F:rRNA (uridine-N3-)-methyltransferase activity"/>
    <property type="evidence" value="ECO:0007669"/>
    <property type="project" value="TreeGrafter"/>
</dbReference>
<evidence type="ECO:0000256" key="4">
    <source>
        <dbReference type="ARBA" id="ARBA00022603"/>
    </source>
</evidence>
<comment type="catalytic activity">
    <reaction evidence="7">
        <text>uridine(1498) in 16S rRNA + S-adenosyl-L-methionine = N(3)-methyluridine(1498) in 16S rRNA + S-adenosyl-L-homocysteine + H(+)</text>
        <dbReference type="Rhea" id="RHEA:42920"/>
        <dbReference type="Rhea" id="RHEA-COMP:10283"/>
        <dbReference type="Rhea" id="RHEA-COMP:10284"/>
        <dbReference type="ChEBI" id="CHEBI:15378"/>
        <dbReference type="ChEBI" id="CHEBI:57856"/>
        <dbReference type="ChEBI" id="CHEBI:59789"/>
        <dbReference type="ChEBI" id="CHEBI:65315"/>
        <dbReference type="ChEBI" id="CHEBI:74502"/>
        <dbReference type="EC" id="2.1.1.193"/>
    </reaction>
</comment>
<evidence type="ECO:0000259" key="9">
    <source>
        <dbReference type="Pfam" id="PF20260"/>
    </source>
</evidence>
<dbReference type="GO" id="GO:0070475">
    <property type="term" value="P:rRNA base methylation"/>
    <property type="evidence" value="ECO:0007669"/>
    <property type="project" value="TreeGrafter"/>
</dbReference>
<dbReference type="AlphaFoldDB" id="A0A8D5JGK4"/>
<protein>
    <recommendedName>
        <fullName evidence="7">Ribosomal RNA small subunit methyltransferase E</fullName>
        <ecNumber evidence="7">2.1.1.193</ecNumber>
    </recommendedName>
</protein>